<dbReference type="PANTHER" id="PTHR24291">
    <property type="entry name" value="CYTOCHROME P450 FAMILY 4"/>
    <property type="match status" value="1"/>
</dbReference>
<keyword evidence="12" id="KW-1185">Reference proteome</keyword>
<reference evidence="11" key="2">
    <citation type="submission" date="2015-02" db="UniProtKB">
        <authorList>
            <consortium name="EnsemblMetazoa"/>
        </authorList>
    </citation>
    <scope>IDENTIFICATION</scope>
</reference>
<dbReference type="PROSITE" id="PS00086">
    <property type="entry name" value="CYTOCHROME_P450"/>
    <property type="match status" value="1"/>
</dbReference>
<dbReference type="STRING" id="126957.T1J573"/>
<evidence type="ECO:0000256" key="6">
    <source>
        <dbReference type="ARBA" id="ARBA00023004"/>
    </source>
</evidence>
<dbReference type="PRINTS" id="PR00463">
    <property type="entry name" value="EP450I"/>
</dbReference>
<keyword evidence="4 9" id="KW-0349">Heme</keyword>
<evidence type="ECO:0000256" key="3">
    <source>
        <dbReference type="ARBA" id="ARBA00010617"/>
    </source>
</evidence>
<evidence type="ECO:0000256" key="9">
    <source>
        <dbReference type="PIRSR" id="PIRSR602401-1"/>
    </source>
</evidence>
<evidence type="ECO:0000256" key="1">
    <source>
        <dbReference type="ARBA" id="ARBA00001971"/>
    </source>
</evidence>
<dbReference type="InterPro" id="IPR002401">
    <property type="entry name" value="Cyt_P450_E_grp-I"/>
</dbReference>
<comment type="subcellular location">
    <subcellularLocation>
        <location evidence="2">Endoplasmic reticulum membrane</location>
    </subcellularLocation>
</comment>
<evidence type="ECO:0008006" key="13">
    <source>
        <dbReference type="Google" id="ProtNLM"/>
    </source>
</evidence>
<keyword evidence="9 10" id="KW-0479">Metal-binding</keyword>
<keyword evidence="5" id="KW-0256">Endoplasmic reticulum</keyword>
<dbReference type="GO" id="GO:0004497">
    <property type="term" value="F:monooxygenase activity"/>
    <property type="evidence" value="ECO:0007669"/>
    <property type="project" value="UniProtKB-KW"/>
</dbReference>
<dbReference type="AlphaFoldDB" id="T1J573"/>
<keyword evidence="6 9" id="KW-0408">Iron</keyword>
<dbReference type="OMA" id="MYLEAMI"/>
<comment type="similarity">
    <text evidence="3 10">Belongs to the cytochrome P450 family.</text>
</comment>
<protein>
    <recommendedName>
        <fullName evidence="13">Cytochrome P450</fullName>
    </recommendedName>
</protein>
<dbReference type="Pfam" id="PF00067">
    <property type="entry name" value="p450"/>
    <property type="match status" value="1"/>
</dbReference>
<keyword evidence="7 10" id="KW-0503">Monooxygenase</keyword>
<dbReference type="eggNOG" id="KOG0157">
    <property type="taxonomic scope" value="Eukaryota"/>
</dbReference>
<proteinExistence type="inferred from homology"/>
<dbReference type="GO" id="GO:0005506">
    <property type="term" value="F:iron ion binding"/>
    <property type="evidence" value="ECO:0007669"/>
    <property type="project" value="InterPro"/>
</dbReference>
<dbReference type="Proteomes" id="UP000014500">
    <property type="component" value="Unassembled WGS sequence"/>
</dbReference>
<evidence type="ECO:0000256" key="2">
    <source>
        <dbReference type="ARBA" id="ARBA00004586"/>
    </source>
</evidence>
<dbReference type="EnsemblMetazoa" id="SMAR008771-RA">
    <property type="protein sequence ID" value="SMAR008771-PA"/>
    <property type="gene ID" value="SMAR008771"/>
</dbReference>
<evidence type="ECO:0000256" key="8">
    <source>
        <dbReference type="ARBA" id="ARBA00023136"/>
    </source>
</evidence>
<dbReference type="EMBL" id="JH431852">
    <property type="status" value="NOT_ANNOTATED_CDS"/>
    <property type="molecule type" value="Genomic_DNA"/>
</dbReference>
<dbReference type="PRINTS" id="PR00385">
    <property type="entry name" value="P450"/>
</dbReference>
<keyword evidence="10" id="KW-0560">Oxidoreductase</keyword>
<comment type="cofactor">
    <cofactor evidence="1 9">
        <name>heme</name>
        <dbReference type="ChEBI" id="CHEBI:30413"/>
    </cofactor>
</comment>
<organism evidence="11 12">
    <name type="scientific">Strigamia maritima</name>
    <name type="common">European centipede</name>
    <name type="synonym">Geophilus maritimus</name>
    <dbReference type="NCBI Taxonomy" id="126957"/>
    <lineage>
        <taxon>Eukaryota</taxon>
        <taxon>Metazoa</taxon>
        <taxon>Ecdysozoa</taxon>
        <taxon>Arthropoda</taxon>
        <taxon>Myriapoda</taxon>
        <taxon>Chilopoda</taxon>
        <taxon>Pleurostigmophora</taxon>
        <taxon>Geophilomorpha</taxon>
        <taxon>Linotaeniidae</taxon>
        <taxon>Strigamia</taxon>
    </lineage>
</organism>
<dbReference type="InterPro" id="IPR017972">
    <property type="entry name" value="Cyt_P450_CS"/>
</dbReference>
<accession>T1J573</accession>
<dbReference type="GO" id="GO:0016705">
    <property type="term" value="F:oxidoreductase activity, acting on paired donors, with incorporation or reduction of molecular oxygen"/>
    <property type="evidence" value="ECO:0007669"/>
    <property type="project" value="InterPro"/>
</dbReference>
<evidence type="ECO:0000256" key="7">
    <source>
        <dbReference type="ARBA" id="ARBA00023033"/>
    </source>
</evidence>
<dbReference type="InterPro" id="IPR036396">
    <property type="entry name" value="Cyt_P450_sf"/>
</dbReference>
<sequence length="354" mass="40547">MVLSMRSELACELWHCLSNATSCIVQNNTASSESVMGVKVNALINYESPTPYVTAVERIKEIIHRRMYNVFIWPNLLFRLSPTGQEHAKCLKILHDFTEKVIRERKITRKQKSQHESVVSEKKKHRALLDLLLETSDNGKNLSDSDIREEVDTFMIAGHDTTTVSISWTLFLLGHNQDIQIKVHKELDSIFGDDQSKHATIDDLKRMKYLDCVIKESQRLYPSVPILGREVKTDTIIDGKTVPSGAQILISPYFLHRDPVVFPNPEIFDPSRFFPENSLSRNPFAYIPFSAGPRNCIGQKFAMLQLKVILSRVLRSFTIESLDPQDKIKFTIEIVIKPKHGINVHLVPRNNRND</sequence>
<dbReference type="InterPro" id="IPR050196">
    <property type="entry name" value="Cytochrome_P450_Monoox"/>
</dbReference>
<evidence type="ECO:0000256" key="4">
    <source>
        <dbReference type="ARBA" id="ARBA00022617"/>
    </source>
</evidence>
<dbReference type="SUPFAM" id="SSF48264">
    <property type="entry name" value="Cytochrome P450"/>
    <property type="match status" value="1"/>
</dbReference>
<dbReference type="PhylomeDB" id="T1J573"/>
<keyword evidence="8" id="KW-0472">Membrane</keyword>
<evidence type="ECO:0000313" key="11">
    <source>
        <dbReference type="EnsemblMetazoa" id="SMAR008771-PA"/>
    </source>
</evidence>
<evidence type="ECO:0000256" key="5">
    <source>
        <dbReference type="ARBA" id="ARBA00022824"/>
    </source>
</evidence>
<dbReference type="GO" id="GO:0005789">
    <property type="term" value="C:endoplasmic reticulum membrane"/>
    <property type="evidence" value="ECO:0007669"/>
    <property type="project" value="UniProtKB-SubCell"/>
</dbReference>
<dbReference type="HOGENOM" id="CLU_001570_5_1_1"/>
<dbReference type="PANTHER" id="PTHR24291:SF189">
    <property type="entry name" value="CYTOCHROME P450 4C3-RELATED"/>
    <property type="match status" value="1"/>
</dbReference>
<dbReference type="Gene3D" id="1.10.630.10">
    <property type="entry name" value="Cytochrome P450"/>
    <property type="match status" value="1"/>
</dbReference>
<reference evidence="12" key="1">
    <citation type="submission" date="2011-05" db="EMBL/GenBank/DDBJ databases">
        <authorList>
            <person name="Richards S.R."/>
            <person name="Qu J."/>
            <person name="Jiang H."/>
            <person name="Jhangiani S.N."/>
            <person name="Agravi P."/>
            <person name="Goodspeed R."/>
            <person name="Gross S."/>
            <person name="Mandapat C."/>
            <person name="Jackson L."/>
            <person name="Mathew T."/>
            <person name="Pu L."/>
            <person name="Thornton R."/>
            <person name="Saada N."/>
            <person name="Wilczek-Boney K.B."/>
            <person name="Lee S."/>
            <person name="Kovar C."/>
            <person name="Wu Y."/>
            <person name="Scherer S.E."/>
            <person name="Worley K.C."/>
            <person name="Muzny D.M."/>
            <person name="Gibbs R."/>
        </authorList>
    </citation>
    <scope>NUCLEOTIDE SEQUENCE</scope>
    <source>
        <strain evidence="12">Brora</strain>
    </source>
</reference>
<feature type="binding site" description="axial binding residue" evidence="9">
    <location>
        <position position="296"/>
    </location>
    <ligand>
        <name>heme</name>
        <dbReference type="ChEBI" id="CHEBI:30413"/>
    </ligand>
    <ligandPart>
        <name>Fe</name>
        <dbReference type="ChEBI" id="CHEBI:18248"/>
    </ligandPart>
</feature>
<dbReference type="InterPro" id="IPR001128">
    <property type="entry name" value="Cyt_P450"/>
</dbReference>
<evidence type="ECO:0000313" key="12">
    <source>
        <dbReference type="Proteomes" id="UP000014500"/>
    </source>
</evidence>
<evidence type="ECO:0000256" key="10">
    <source>
        <dbReference type="RuleBase" id="RU000461"/>
    </source>
</evidence>
<name>T1J573_STRMM</name>
<dbReference type="CDD" id="cd20628">
    <property type="entry name" value="CYP4"/>
    <property type="match status" value="1"/>
</dbReference>
<dbReference type="GO" id="GO:0020037">
    <property type="term" value="F:heme binding"/>
    <property type="evidence" value="ECO:0007669"/>
    <property type="project" value="InterPro"/>
</dbReference>